<comment type="caution">
    <text evidence="7">The sequence shown here is derived from an EMBL/GenBank/DDBJ whole genome shotgun (WGS) entry which is preliminary data.</text>
</comment>
<evidence type="ECO:0000256" key="1">
    <source>
        <dbReference type="ARBA" id="ARBA00022679"/>
    </source>
</evidence>
<dbReference type="GO" id="GO:0016301">
    <property type="term" value="F:kinase activity"/>
    <property type="evidence" value="ECO:0007669"/>
    <property type="project" value="UniProtKB-KW"/>
</dbReference>
<feature type="domain" description="Histidine kinase/HSP90-like ATPase" evidence="6">
    <location>
        <begin position="601"/>
        <end position="697"/>
    </location>
</feature>
<evidence type="ECO:0000256" key="3">
    <source>
        <dbReference type="ARBA" id="ARBA00023012"/>
    </source>
</evidence>
<dbReference type="Gene3D" id="3.30.450.40">
    <property type="match status" value="2"/>
</dbReference>
<feature type="compositionally biased region" description="Low complexity" evidence="4">
    <location>
        <begin position="272"/>
        <end position="285"/>
    </location>
</feature>
<dbReference type="InterPro" id="IPR011712">
    <property type="entry name" value="Sig_transdc_His_kin_sub3_dim/P"/>
</dbReference>
<dbReference type="PANTHER" id="PTHR24421:SF56">
    <property type="entry name" value="OXYGEN SENSOR HISTIDINE KINASE RESPONSE REGULATOR DOST"/>
    <property type="match status" value="1"/>
</dbReference>
<feature type="region of interest" description="Disordered" evidence="4">
    <location>
        <begin position="647"/>
        <end position="697"/>
    </location>
</feature>
<dbReference type="InterPro" id="IPR050482">
    <property type="entry name" value="Sensor_HK_TwoCompSys"/>
</dbReference>
<dbReference type="InterPro" id="IPR029016">
    <property type="entry name" value="GAF-like_dom_sf"/>
</dbReference>
<organism evidence="7 8">
    <name type="scientific">Streptomyces boetiae</name>
    <dbReference type="NCBI Taxonomy" id="3075541"/>
    <lineage>
        <taxon>Bacteria</taxon>
        <taxon>Bacillati</taxon>
        <taxon>Actinomycetota</taxon>
        <taxon>Actinomycetes</taxon>
        <taxon>Kitasatosporales</taxon>
        <taxon>Streptomycetaceae</taxon>
        <taxon>Streptomyces</taxon>
    </lineage>
</organism>
<dbReference type="RefSeq" id="WP_311632984.1">
    <property type="nucleotide sequence ID" value="NZ_JAVREN010000053.1"/>
</dbReference>
<dbReference type="InterPro" id="IPR003018">
    <property type="entry name" value="GAF"/>
</dbReference>
<evidence type="ECO:0000259" key="6">
    <source>
        <dbReference type="SMART" id="SM00387"/>
    </source>
</evidence>
<dbReference type="Gene3D" id="3.30.565.10">
    <property type="entry name" value="Histidine kinase-like ATPase, C-terminal domain"/>
    <property type="match status" value="1"/>
</dbReference>
<dbReference type="SUPFAM" id="SSF55781">
    <property type="entry name" value="GAF domain-like"/>
    <property type="match status" value="2"/>
</dbReference>
<dbReference type="Pfam" id="PF02518">
    <property type="entry name" value="HATPase_c"/>
    <property type="match status" value="1"/>
</dbReference>
<feature type="domain" description="GAF" evidence="5">
    <location>
        <begin position="19"/>
        <end position="145"/>
    </location>
</feature>
<keyword evidence="8" id="KW-1185">Reference proteome</keyword>
<keyword evidence="2 7" id="KW-0418">Kinase</keyword>
<keyword evidence="3" id="KW-0902">Two-component regulatory system</keyword>
<name>A0ABU2LEJ0_9ACTN</name>
<accession>A0ABU2LEJ0</accession>
<proteinExistence type="predicted"/>
<dbReference type="PANTHER" id="PTHR24421">
    <property type="entry name" value="NITRATE/NITRITE SENSOR PROTEIN NARX-RELATED"/>
    <property type="match status" value="1"/>
</dbReference>
<feature type="domain" description="GAF" evidence="5">
    <location>
        <begin position="169"/>
        <end position="491"/>
    </location>
</feature>
<dbReference type="Gene3D" id="1.20.5.1930">
    <property type="match status" value="1"/>
</dbReference>
<evidence type="ECO:0000259" key="5">
    <source>
        <dbReference type="SMART" id="SM00065"/>
    </source>
</evidence>
<dbReference type="SMART" id="SM00387">
    <property type="entry name" value="HATPase_c"/>
    <property type="match status" value="1"/>
</dbReference>
<dbReference type="Pfam" id="PF01590">
    <property type="entry name" value="GAF"/>
    <property type="match status" value="1"/>
</dbReference>
<feature type="compositionally biased region" description="Low complexity" evidence="4">
    <location>
        <begin position="220"/>
        <end position="234"/>
    </location>
</feature>
<dbReference type="EMBL" id="JAVREN010000053">
    <property type="protein sequence ID" value="MDT0310009.1"/>
    <property type="molecule type" value="Genomic_DNA"/>
</dbReference>
<gene>
    <name evidence="7" type="ORF">RM780_24080</name>
</gene>
<dbReference type="SUPFAM" id="SSF55874">
    <property type="entry name" value="ATPase domain of HSP90 chaperone/DNA topoisomerase II/histidine kinase"/>
    <property type="match status" value="1"/>
</dbReference>
<keyword evidence="1" id="KW-0808">Transferase</keyword>
<feature type="compositionally biased region" description="Pro residues" evidence="4">
    <location>
        <begin position="317"/>
        <end position="334"/>
    </location>
</feature>
<evidence type="ECO:0000256" key="4">
    <source>
        <dbReference type="SAM" id="MobiDB-lite"/>
    </source>
</evidence>
<evidence type="ECO:0000313" key="8">
    <source>
        <dbReference type="Proteomes" id="UP001183388"/>
    </source>
</evidence>
<dbReference type="CDD" id="cd16917">
    <property type="entry name" value="HATPase_UhpB-NarQ-NarX-like"/>
    <property type="match status" value="1"/>
</dbReference>
<dbReference type="InterPro" id="IPR036890">
    <property type="entry name" value="HATPase_C_sf"/>
</dbReference>
<dbReference type="Proteomes" id="UP001183388">
    <property type="component" value="Unassembled WGS sequence"/>
</dbReference>
<feature type="region of interest" description="Disordered" evidence="4">
    <location>
        <begin position="220"/>
        <end position="396"/>
    </location>
</feature>
<evidence type="ECO:0000256" key="2">
    <source>
        <dbReference type="ARBA" id="ARBA00022777"/>
    </source>
</evidence>
<reference evidence="8" key="1">
    <citation type="submission" date="2023-07" db="EMBL/GenBank/DDBJ databases">
        <title>30 novel species of actinomycetes from the DSMZ collection.</title>
        <authorList>
            <person name="Nouioui I."/>
        </authorList>
    </citation>
    <scope>NUCLEOTIDE SEQUENCE [LARGE SCALE GENOMIC DNA]</scope>
    <source>
        <strain evidence="8">DSM 44917</strain>
    </source>
</reference>
<dbReference type="InterPro" id="IPR003594">
    <property type="entry name" value="HATPase_dom"/>
</dbReference>
<feature type="compositionally biased region" description="Low complexity" evidence="4">
    <location>
        <begin position="367"/>
        <end position="380"/>
    </location>
</feature>
<evidence type="ECO:0000313" key="7">
    <source>
        <dbReference type="EMBL" id="MDT0310009.1"/>
    </source>
</evidence>
<dbReference type="Pfam" id="PF07730">
    <property type="entry name" value="HisKA_3"/>
    <property type="match status" value="1"/>
</dbReference>
<protein>
    <submittedName>
        <fullName evidence="7">Histidine kinase</fullName>
    </submittedName>
</protein>
<dbReference type="SMART" id="SM00065">
    <property type="entry name" value="GAF"/>
    <property type="match status" value="2"/>
</dbReference>
<sequence length="697" mass="69833">MRQLPRLLRAMEAIGGDTEPRAALERTVRAAAELTGAGHAALALLNEDADAIGRLVTHSAGAPGPEGREAAEALGRALLAGCPPPGMPGTLCVPLLVHGARFGALQVTGKAGARSFTEEDRQVLLLLATEAGNALGSARLHETVRQQARWLDGSLELSTALLSPDAAEDEDNALAIVAEQARRLAGATACAVLEPALPSGPEERDGEAAAPRLRVVAVSSAATAPPSAPGAETPRAARAGAKQSAPDAPSAERPAAPQTGLRAAAPEAWQDAGTGAAGRTAVARDTAGRRAGPEESNGGAGDGSAAPAEGNGEPNGVPAPEPPPGAQAPDPPSPGKADAAPGVGDANGAAAPGASPDGRGAESGTRAAAPADGNAYPADGNAPPADGNSGAAGGRRGGDVPALGAVIVARSAALRQALAGEPVVLDGGGEGAGGPRMLLPLSGEGAALGVLWMARPAGAPAYSVPERALATQFAQQAALALLLGRARRDRERLAVLADRDRIARDLHDLVIQRLFAVGMTLEGARRQAGEPDVRRRIDTATEGLDATVQEIRTTVFALQQPPEEDGLRARVLRETGEAAGPLGFPPSVSFAGPVDAVTGGEVAAHLLAALREGLSNAARHARAGRVEVRVDATARLPDGRPAVRLTVADDGVGPPPEGTRRSGLRNLARRAESLGGSASVGPGPDGAGTALTWQAPR</sequence>